<protein>
    <submittedName>
        <fullName evidence="2">Uncharacterized protein</fullName>
    </submittedName>
</protein>
<proteinExistence type="predicted"/>
<reference evidence="2" key="1">
    <citation type="submission" date="2014-11" db="EMBL/GenBank/DDBJ databases">
        <authorList>
            <person name="Amaro Gonzalez C."/>
        </authorList>
    </citation>
    <scope>NUCLEOTIDE SEQUENCE</scope>
</reference>
<dbReference type="EMBL" id="GBXM01068224">
    <property type="protein sequence ID" value="JAH40353.1"/>
    <property type="molecule type" value="Transcribed_RNA"/>
</dbReference>
<evidence type="ECO:0000256" key="1">
    <source>
        <dbReference type="SAM" id="Phobius"/>
    </source>
</evidence>
<keyword evidence="1" id="KW-0472">Membrane</keyword>
<feature type="transmembrane region" description="Helical" evidence="1">
    <location>
        <begin position="12"/>
        <end position="31"/>
    </location>
</feature>
<accession>A0A0E9SIN7</accession>
<sequence length="68" mass="8143">MWLSMQLHLHSLRIGIAWCYSLLSFLVNMPFINKYFHFKLMELLTMLKYLAVMLHTVFCMKRDSSVLS</sequence>
<evidence type="ECO:0000313" key="2">
    <source>
        <dbReference type="EMBL" id="JAH40353.1"/>
    </source>
</evidence>
<organism evidence="2">
    <name type="scientific">Anguilla anguilla</name>
    <name type="common">European freshwater eel</name>
    <name type="synonym">Muraena anguilla</name>
    <dbReference type="NCBI Taxonomy" id="7936"/>
    <lineage>
        <taxon>Eukaryota</taxon>
        <taxon>Metazoa</taxon>
        <taxon>Chordata</taxon>
        <taxon>Craniata</taxon>
        <taxon>Vertebrata</taxon>
        <taxon>Euteleostomi</taxon>
        <taxon>Actinopterygii</taxon>
        <taxon>Neopterygii</taxon>
        <taxon>Teleostei</taxon>
        <taxon>Anguilliformes</taxon>
        <taxon>Anguillidae</taxon>
        <taxon>Anguilla</taxon>
    </lineage>
</organism>
<name>A0A0E9SIN7_ANGAN</name>
<keyword evidence="1" id="KW-1133">Transmembrane helix</keyword>
<reference evidence="2" key="2">
    <citation type="journal article" date="2015" name="Fish Shellfish Immunol.">
        <title>Early steps in the European eel (Anguilla anguilla)-Vibrio vulnificus interaction in the gills: Role of the RtxA13 toxin.</title>
        <authorList>
            <person name="Callol A."/>
            <person name="Pajuelo D."/>
            <person name="Ebbesson L."/>
            <person name="Teles M."/>
            <person name="MacKenzie S."/>
            <person name="Amaro C."/>
        </authorList>
    </citation>
    <scope>NUCLEOTIDE SEQUENCE</scope>
</reference>
<dbReference type="AlphaFoldDB" id="A0A0E9SIN7"/>
<keyword evidence="1" id="KW-0812">Transmembrane</keyword>